<feature type="transmembrane region" description="Helical" evidence="1">
    <location>
        <begin position="100"/>
        <end position="123"/>
    </location>
</feature>
<feature type="transmembrane region" description="Helical" evidence="1">
    <location>
        <begin position="71"/>
        <end position="88"/>
    </location>
</feature>
<proteinExistence type="predicted"/>
<dbReference type="Proteomes" id="UP000441399">
    <property type="component" value="Unassembled WGS sequence"/>
</dbReference>
<dbReference type="EMBL" id="CACSIO010000003">
    <property type="protein sequence ID" value="CAA0094853.1"/>
    <property type="molecule type" value="Genomic_DNA"/>
</dbReference>
<keyword evidence="1" id="KW-0812">Transmembrane</keyword>
<dbReference type="OrthoDB" id="6402802at2"/>
<keyword evidence="1" id="KW-1133">Transmembrane helix</keyword>
<keyword evidence="1" id="KW-0472">Membrane</keyword>
<name>A0A5S9PZK5_9GAMM</name>
<feature type="transmembrane region" description="Helical" evidence="1">
    <location>
        <begin position="37"/>
        <end position="59"/>
    </location>
</feature>
<dbReference type="EMBL" id="CACSIO010000012">
    <property type="protein sequence ID" value="CAA0110176.1"/>
    <property type="molecule type" value="Genomic_DNA"/>
</dbReference>
<evidence type="ECO:0000313" key="2">
    <source>
        <dbReference type="EMBL" id="CAA0094853.1"/>
    </source>
</evidence>
<sequence>MDAPDTVYQAPEANLESIRDANTFYPTFSNLSIGRKIALVLMWLFYALVVGMLGFGVWVDDGVEPEVTEGVETLFGLAVMLAGLYIWTHMATVKRKVGQLAAISIINLFVTGNLVSCLIALSIRSSSKLEREEYTFPDE</sequence>
<evidence type="ECO:0000256" key="1">
    <source>
        <dbReference type="SAM" id="Phobius"/>
    </source>
</evidence>
<accession>A0A5S9PZK5</accession>
<keyword evidence="4" id="KW-1185">Reference proteome</keyword>
<protein>
    <submittedName>
        <fullName evidence="3">Uncharacterized protein</fullName>
    </submittedName>
</protein>
<dbReference type="AlphaFoldDB" id="A0A5S9PZK5"/>
<evidence type="ECO:0000313" key="4">
    <source>
        <dbReference type="Proteomes" id="UP000441399"/>
    </source>
</evidence>
<organism evidence="3 4">
    <name type="scientific">BD1-7 clade bacterium</name>
    <dbReference type="NCBI Taxonomy" id="2029982"/>
    <lineage>
        <taxon>Bacteria</taxon>
        <taxon>Pseudomonadati</taxon>
        <taxon>Pseudomonadota</taxon>
        <taxon>Gammaproteobacteria</taxon>
        <taxon>Cellvibrionales</taxon>
        <taxon>Spongiibacteraceae</taxon>
        <taxon>BD1-7 clade</taxon>
    </lineage>
</organism>
<reference evidence="3 4" key="1">
    <citation type="submission" date="2019-11" db="EMBL/GenBank/DDBJ databases">
        <authorList>
            <person name="Holert J."/>
        </authorList>
    </citation>
    <scope>NUCLEOTIDE SEQUENCE [LARGE SCALE GENOMIC DNA]</scope>
    <source>
        <strain evidence="3">SB11_3</strain>
    </source>
</reference>
<evidence type="ECO:0000313" key="3">
    <source>
        <dbReference type="EMBL" id="CAA0110176.1"/>
    </source>
</evidence>
<gene>
    <name evidence="3" type="ORF">OPDIPICF_01538</name>
    <name evidence="2" type="ORF">OPDIPICF_04008</name>
</gene>